<organism evidence="1 2">
    <name type="scientific">Phoxinus phoxinus</name>
    <name type="common">Eurasian minnow</name>
    <dbReference type="NCBI Taxonomy" id="58324"/>
    <lineage>
        <taxon>Eukaryota</taxon>
        <taxon>Metazoa</taxon>
        <taxon>Chordata</taxon>
        <taxon>Craniata</taxon>
        <taxon>Vertebrata</taxon>
        <taxon>Euteleostomi</taxon>
        <taxon>Actinopterygii</taxon>
        <taxon>Neopterygii</taxon>
        <taxon>Teleostei</taxon>
        <taxon>Ostariophysi</taxon>
        <taxon>Cypriniformes</taxon>
        <taxon>Leuciscidae</taxon>
        <taxon>Phoxininae</taxon>
        <taxon>Phoxinus</taxon>
    </lineage>
</organism>
<keyword evidence="2" id="KW-1185">Reference proteome</keyword>
<evidence type="ECO:0000313" key="1">
    <source>
        <dbReference type="EMBL" id="KAK7163209.1"/>
    </source>
</evidence>
<dbReference type="AlphaFoldDB" id="A0AAN9D8H0"/>
<evidence type="ECO:0000313" key="2">
    <source>
        <dbReference type="Proteomes" id="UP001364617"/>
    </source>
</evidence>
<proteinExistence type="predicted"/>
<dbReference type="EMBL" id="JAYKXH010000007">
    <property type="protein sequence ID" value="KAK7163209.1"/>
    <property type="molecule type" value="Genomic_DNA"/>
</dbReference>
<name>A0AAN9D8H0_9TELE</name>
<dbReference type="Proteomes" id="UP001364617">
    <property type="component" value="Unassembled WGS sequence"/>
</dbReference>
<gene>
    <name evidence="1" type="ORF">R3I93_007295</name>
</gene>
<protein>
    <submittedName>
        <fullName evidence="1">Uncharacterized protein</fullName>
    </submittedName>
</protein>
<reference evidence="1 2" key="1">
    <citation type="submission" date="2024-02" db="EMBL/GenBank/DDBJ databases">
        <title>Chromosome-level genome assembly of the Eurasian Minnow (Phoxinus phoxinus).</title>
        <authorList>
            <person name="Oriowo T.O."/>
            <person name="Martin S."/>
            <person name="Stange M."/>
            <person name="Chrysostomakis Y."/>
            <person name="Brown T."/>
            <person name="Winkler S."/>
            <person name="Kukowka S."/>
            <person name="Myers E.W."/>
            <person name="Bohne A."/>
        </authorList>
    </citation>
    <scope>NUCLEOTIDE SEQUENCE [LARGE SCALE GENOMIC DNA]</scope>
    <source>
        <strain evidence="1">ZFMK-TIS-60720</strain>
        <tissue evidence="1">Whole Organism</tissue>
    </source>
</reference>
<accession>A0AAN9D8H0</accession>
<comment type="caution">
    <text evidence="1">The sequence shown here is derived from an EMBL/GenBank/DDBJ whole genome shotgun (WGS) entry which is preliminary data.</text>
</comment>
<sequence>MKLSRGDVKPWSDYAKRPRCACCCAVSTWRRERGRTFSSLANVACLWDAKYLEMKKNISDLESELTYLRRPEW</sequence>